<protein>
    <submittedName>
        <fullName evidence="3">Coenzyme F420 hydrogenase</fullName>
    </submittedName>
</protein>
<dbReference type="RefSeq" id="WP_104518121.1">
    <property type="nucleotide sequence ID" value="NZ_NHRY01000070.1"/>
</dbReference>
<dbReference type="Pfam" id="PF04432">
    <property type="entry name" value="FrhB_FdhB_C"/>
    <property type="match status" value="1"/>
</dbReference>
<evidence type="ECO:0000313" key="4">
    <source>
        <dbReference type="Proteomes" id="UP000239724"/>
    </source>
</evidence>
<accession>A0A2S6NKL1</accession>
<comment type="caution">
    <text evidence="3">The sequence shown here is derived from an EMBL/GenBank/DDBJ whole genome shotgun (WGS) entry which is preliminary data.</text>
</comment>
<evidence type="ECO:0000259" key="1">
    <source>
        <dbReference type="Pfam" id="PF04422"/>
    </source>
</evidence>
<dbReference type="InterPro" id="IPR007525">
    <property type="entry name" value="FrhB_FdhB_C"/>
</dbReference>
<dbReference type="InterPro" id="IPR045220">
    <property type="entry name" value="FRHB/FDHB/HCAR-like"/>
</dbReference>
<dbReference type="PANTHER" id="PTHR31332">
    <property type="entry name" value="7-HYDROXYMETHYL CHLOROPHYLL A REDUCTASE, CHLOROPLASTIC"/>
    <property type="match status" value="1"/>
</dbReference>
<dbReference type="AlphaFoldDB" id="A0A2S6NKL1"/>
<organism evidence="3 4">
    <name type="scientific">Rhodopila globiformis</name>
    <name type="common">Rhodopseudomonas globiformis</name>
    <dbReference type="NCBI Taxonomy" id="1071"/>
    <lineage>
        <taxon>Bacteria</taxon>
        <taxon>Pseudomonadati</taxon>
        <taxon>Pseudomonadota</taxon>
        <taxon>Alphaproteobacteria</taxon>
        <taxon>Acetobacterales</taxon>
        <taxon>Acetobacteraceae</taxon>
        <taxon>Rhodopila</taxon>
    </lineage>
</organism>
<feature type="domain" description="Coenzyme F420 hydrogenase/dehydrogenase beta subunit C-terminal" evidence="2">
    <location>
        <begin position="160"/>
        <end position="304"/>
    </location>
</feature>
<reference evidence="3 4" key="1">
    <citation type="journal article" date="2018" name="Arch. Microbiol.">
        <title>New insights into the metabolic potential of the phototrophic purple bacterium Rhodopila globiformis DSM 161(T) from its draft genome sequence and evidence for a vanadium-dependent nitrogenase.</title>
        <authorList>
            <person name="Imhoff J.F."/>
            <person name="Rahn T."/>
            <person name="Kunzel S."/>
            <person name="Neulinger S.C."/>
        </authorList>
    </citation>
    <scope>NUCLEOTIDE SEQUENCE [LARGE SCALE GENOMIC DNA]</scope>
    <source>
        <strain evidence="3 4">DSM 161</strain>
    </source>
</reference>
<dbReference type="Proteomes" id="UP000239724">
    <property type="component" value="Unassembled WGS sequence"/>
</dbReference>
<dbReference type="EMBL" id="NHRY01000070">
    <property type="protein sequence ID" value="PPQ35598.1"/>
    <property type="molecule type" value="Genomic_DNA"/>
</dbReference>
<feature type="domain" description="Coenzyme F420 hydrogenase/dehydrogenase beta subunit N-terminal" evidence="1">
    <location>
        <begin position="76"/>
        <end position="152"/>
    </location>
</feature>
<evidence type="ECO:0000259" key="2">
    <source>
        <dbReference type="Pfam" id="PF04432"/>
    </source>
</evidence>
<name>A0A2S6NKL1_RHOGL</name>
<keyword evidence="4" id="KW-1185">Reference proteome</keyword>
<gene>
    <name evidence="3" type="ORF">CCS01_06925</name>
</gene>
<sequence length="408" mass="45406">MDLEHTPTVWAPPLRDAAPRGLCTDCGLSRSEDPKRCGKACQFIHPDYPAAEARVHGRTRDPQRPDELYFGPFRRMLRAAMVNPLPGAQWTGITTRIGQRLLETGAVDAVLTMAADPDDRWRPVPVLVTDPAGMAQCRGMRMGYAPLLSLLEPARAKGFKRLAVIGIPCQVYALRAIERELGLERLYVIGTPCSDNTTTARFHEFLALLADDPGTITYLEFRADFHVELRFTDGRVKEIPFLLLPISKLPQDFFPLTCRTCVDYTNVLADITVGYMGGQGEQWLLVRNQRGEELLAALGDEVRLSTPGSAGKRKGPVTGFLKNTERAAGGLPVRGMPNFMRPLVGWLMPRVGPRGLEFARARVEMKAIETVLHLRRAHPKRLRTMVPDHVWALVEPYGLTREPPDQGG</sequence>
<proteinExistence type="predicted"/>
<dbReference type="Pfam" id="PF04422">
    <property type="entry name" value="FrhB_FdhB_N"/>
    <property type="match status" value="1"/>
</dbReference>
<evidence type="ECO:0000313" key="3">
    <source>
        <dbReference type="EMBL" id="PPQ35598.1"/>
    </source>
</evidence>
<dbReference type="PANTHER" id="PTHR31332:SF0">
    <property type="entry name" value="7-HYDROXYMETHYL CHLOROPHYLL A REDUCTASE, CHLOROPLASTIC"/>
    <property type="match status" value="1"/>
</dbReference>
<dbReference type="InterPro" id="IPR007516">
    <property type="entry name" value="Co_F420_Hydgase/DH_bsu_N"/>
</dbReference>
<dbReference type="GO" id="GO:0052592">
    <property type="term" value="F:oxidoreductase activity, acting on CH or CH2 groups, with an iron-sulfur protein as acceptor"/>
    <property type="evidence" value="ECO:0007669"/>
    <property type="project" value="TreeGrafter"/>
</dbReference>
<dbReference type="OrthoDB" id="593768at2"/>